<keyword evidence="3" id="KW-1185">Reference proteome</keyword>
<dbReference type="Proteomes" id="UP000595437">
    <property type="component" value="Chromosome 3"/>
</dbReference>
<keyword evidence="1" id="KW-0812">Transmembrane</keyword>
<dbReference type="OrthoDB" id="6894481at2759"/>
<keyword evidence="1" id="KW-0472">Membrane</keyword>
<evidence type="ECO:0000313" key="2">
    <source>
        <dbReference type="EMBL" id="QQP52735.1"/>
    </source>
</evidence>
<gene>
    <name evidence="2" type="ORF">FKW44_004973</name>
</gene>
<accession>A0A7T8KBD9</accession>
<reference evidence="3" key="1">
    <citation type="submission" date="2021-01" db="EMBL/GenBank/DDBJ databases">
        <title>Caligus Genome Assembly.</title>
        <authorList>
            <person name="Gallardo-Escarate C."/>
        </authorList>
    </citation>
    <scope>NUCLEOTIDE SEQUENCE [LARGE SCALE GENOMIC DNA]</scope>
</reference>
<feature type="transmembrane region" description="Helical" evidence="1">
    <location>
        <begin position="131"/>
        <end position="154"/>
    </location>
</feature>
<dbReference type="AlphaFoldDB" id="A0A7T8KBD9"/>
<sequence>MEDCVFGFFLNAAGGVPLFIHMFAAFTPSHRCKVPACESQPGDEWMTWALPDSQGSSNFFRKTGSMTQCTPDNFSNETMLCSEWVYDKSDYQETIANQNIKKNYWELGHGRPHVWILSRWARWGLLWKENLRYSAISITTCLLFMILRSLILLMCTCLPIHWICAHSILVEAFGVDGREKCIAIKDTFAP</sequence>
<evidence type="ECO:0000256" key="1">
    <source>
        <dbReference type="SAM" id="Phobius"/>
    </source>
</evidence>
<keyword evidence="1" id="KW-1133">Transmembrane helix</keyword>
<feature type="transmembrane region" description="Helical" evidence="1">
    <location>
        <begin position="6"/>
        <end position="26"/>
    </location>
</feature>
<proteinExistence type="predicted"/>
<dbReference type="EMBL" id="CP045892">
    <property type="protein sequence ID" value="QQP52735.1"/>
    <property type="molecule type" value="Genomic_DNA"/>
</dbReference>
<feature type="non-terminal residue" evidence="2">
    <location>
        <position position="190"/>
    </location>
</feature>
<name>A0A7T8KBD9_CALRO</name>
<evidence type="ECO:0000313" key="3">
    <source>
        <dbReference type="Proteomes" id="UP000595437"/>
    </source>
</evidence>
<protein>
    <submittedName>
        <fullName evidence="2">Uncharacterized protein</fullName>
    </submittedName>
</protein>
<organism evidence="2 3">
    <name type="scientific">Caligus rogercresseyi</name>
    <name type="common">Sea louse</name>
    <dbReference type="NCBI Taxonomy" id="217165"/>
    <lineage>
        <taxon>Eukaryota</taxon>
        <taxon>Metazoa</taxon>
        <taxon>Ecdysozoa</taxon>
        <taxon>Arthropoda</taxon>
        <taxon>Crustacea</taxon>
        <taxon>Multicrustacea</taxon>
        <taxon>Hexanauplia</taxon>
        <taxon>Copepoda</taxon>
        <taxon>Siphonostomatoida</taxon>
        <taxon>Caligidae</taxon>
        <taxon>Caligus</taxon>
    </lineage>
</organism>